<name>A0A6J4LU92_9ACTN</name>
<dbReference type="InterPro" id="IPR039569">
    <property type="entry name" value="FAS1-like_DH_region"/>
</dbReference>
<dbReference type="EMBL" id="CADCUJ010000032">
    <property type="protein sequence ID" value="CAA9340053.1"/>
    <property type="molecule type" value="Genomic_DNA"/>
</dbReference>
<reference evidence="2" key="1">
    <citation type="submission" date="2020-02" db="EMBL/GenBank/DDBJ databases">
        <authorList>
            <person name="Meier V. D."/>
        </authorList>
    </citation>
    <scope>NUCLEOTIDE SEQUENCE</scope>
    <source>
        <strain evidence="2">AVDCRST_MAG72</strain>
    </source>
</reference>
<evidence type="ECO:0000259" key="1">
    <source>
        <dbReference type="Pfam" id="PF13452"/>
    </source>
</evidence>
<feature type="domain" description="FAS1-like dehydratase" evidence="1">
    <location>
        <begin position="23"/>
        <end position="123"/>
    </location>
</feature>
<organism evidence="2">
    <name type="scientific">uncultured Nocardioidaceae bacterium</name>
    <dbReference type="NCBI Taxonomy" id="253824"/>
    <lineage>
        <taxon>Bacteria</taxon>
        <taxon>Bacillati</taxon>
        <taxon>Actinomycetota</taxon>
        <taxon>Actinomycetes</taxon>
        <taxon>Propionibacteriales</taxon>
        <taxon>Nocardioidaceae</taxon>
        <taxon>environmental samples</taxon>
    </lineage>
</organism>
<accession>A0A6J4LU92</accession>
<sequence>MPVDRSVAGRTFPPTAPYEVSEPKIREFAAATGCEYDGAAAPATFPIVVAFAAMQALMDDPDVGISLHRVVHGEQRFSYTRPVVAGDRLAAQLSVDSLRQIAGADIIGTSSQITDADGEHVCTAFATLVHREEG</sequence>
<dbReference type="Gene3D" id="3.10.129.10">
    <property type="entry name" value="Hotdog Thioesterase"/>
    <property type="match status" value="1"/>
</dbReference>
<dbReference type="PIRSF" id="PIRSF018072">
    <property type="entry name" value="UCP018072"/>
    <property type="match status" value="1"/>
</dbReference>
<dbReference type="InterPro" id="IPR016709">
    <property type="entry name" value="HadA-like"/>
</dbReference>
<proteinExistence type="predicted"/>
<dbReference type="CDD" id="cd03441">
    <property type="entry name" value="R_hydratase_like"/>
    <property type="match status" value="1"/>
</dbReference>
<evidence type="ECO:0000313" key="2">
    <source>
        <dbReference type="EMBL" id="CAA9340053.1"/>
    </source>
</evidence>
<gene>
    <name evidence="2" type="ORF">AVDCRST_MAG72-740</name>
</gene>
<dbReference type="Pfam" id="PF13452">
    <property type="entry name" value="FAS1_DH_region"/>
    <property type="match status" value="1"/>
</dbReference>
<dbReference type="SUPFAM" id="SSF54637">
    <property type="entry name" value="Thioesterase/thiol ester dehydrase-isomerase"/>
    <property type="match status" value="1"/>
</dbReference>
<dbReference type="InterPro" id="IPR029069">
    <property type="entry name" value="HotDog_dom_sf"/>
</dbReference>
<protein>
    <recommendedName>
        <fullName evidence="1">FAS1-like dehydratase domain-containing protein</fullName>
    </recommendedName>
</protein>
<dbReference type="AlphaFoldDB" id="A0A6J4LU92"/>